<evidence type="ECO:0000313" key="9">
    <source>
        <dbReference type="EMBL" id="KAI5383235.1"/>
    </source>
</evidence>
<dbReference type="NCBIfam" id="TIGR00378">
    <property type="entry name" value="cax"/>
    <property type="match status" value="1"/>
</dbReference>
<evidence type="ECO:0000256" key="4">
    <source>
        <dbReference type="ARBA" id="ARBA00023136"/>
    </source>
</evidence>
<dbReference type="PROSITE" id="PS50893">
    <property type="entry name" value="ABC_TRANSPORTER_2"/>
    <property type="match status" value="1"/>
</dbReference>
<dbReference type="InterPro" id="IPR044880">
    <property type="entry name" value="NCX_ion-bd_dom_sf"/>
</dbReference>
<dbReference type="Pfam" id="PF01061">
    <property type="entry name" value="ABC2_membrane"/>
    <property type="match status" value="1"/>
</dbReference>
<feature type="transmembrane region" description="Helical" evidence="6">
    <location>
        <begin position="654"/>
        <end position="672"/>
    </location>
</feature>
<evidence type="ECO:0000256" key="2">
    <source>
        <dbReference type="ARBA" id="ARBA00022692"/>
    </source>
</evidence>
<dbReference type="GO" id="GO:0016020">
    <property type="term" value="C:membrane"/>
    <property type="evidence" value="ECO:0007669"/>
    <property type="project" value="UniProtKB-SubCell"/>
</dbReference>
<dbReference type="InterPro" id="IPR013525">
    <property type="entry name" value="ABC2_TM"/>
</dbReference>
<feature type="transmembrane region" description="Helical" evidence="6">
    <location>
        <begin position="371"/>
        <end position="392"/>
    </location>
</feature>
<feature type="transmembrane region" description="Helical" evidence="6">
    <location>
        <begin position="804"/>
        <end position="824"/>
    </location>
</feature>
<keyword evidence="10" id="KW-1185">Reference proteome</keyword>
<dbReference type="GO" id="GO:0140359">
    <property type="term" value="F:ABC-type transporter activity"/>
    <property type="evidence" value="ECO:0007669"/>
    <property type="project" value="InterPro"/>
</dbReference>
<dbReference type="Gene3D" id="3.40.50.300">
    <property type="entry name" value="P-loop containing nucleotide triphosphate hydrolases"/>
    <property type="match status" value="1"/>
</dbReference>
<dbReference type="SUPFAM" id="SSF52540">
    <property type="entry name" value="P-loop containing nucleoside triphosphate hydrolases"/>
    <property type="match status" value="1"/>
</dbReference>
<dbReference type="Proteomes" id="UP001058974">
    <property type="component" value="Chromosome 7"/>
</dbReference>
<reference evidence="9 10" key="1">
    <citation type="journal article" date="2022" name="Nat. Genet.">
        <title>Improved pea reference genome and pan-genome highlight genomic features and evolutionary characteristics.</title>
        <authorList>
            <person name="Yang T."/>
            <person name="Liu R."/>
            <person name="Luo Y."/>
            <person name="Hu S."/>
            <person name="Wang D."/>
            <person name="Wang C."/>
            <person name="Pandey M.K."/>
            <person name="Ge S."/>
            <person name="Xu Q."/>
            <person name="Li N."/>
            <person name="Li G."/>
            <person name="Huang Y."/>
            <person name="Saxena R.K."/>
            <person name="Ji Y."/>
            <person name="Li M."/>
            <person name="Yan X."/>
            <person name="He Y."/>
            <person name="Liu Y."/>
            <person name="Wang X."/>
            <person name="Xiang C."/>
            <person name="Varshney R.K."/>
            <person name="Ding H."/>
            <person name="Gao S."/>
            <person name="Zong X."/>
        </authorList>
    </citation>
    <scope>NUCLEOTIDE SEQUENCE [LARGE SCALE GENOMIC DNA]</scope>
    <source>
        <strain evidence="9 10">cv. Zhongwan 6</strain>
    </source>
</reference>
<dbReference type="AlphaFoldDB" id="A0A9D4VGL4"/>
<feature type="transmembrane region" description="Helical" evidence="6">
    <location>
        <begin position="844"/>
        <end position="867"/>
    </location>
</feature>
<feature type="signal peptide" evidence="7">
    <location>
        <begin position="1"/>
        <end position="22"/>
    </location>
</feature>
<feature type="transmembrane region" description="Helical" evidence="6">
    <location>
        <begin position="755"/>
        <end position="774"/>
    </location>
</feature>
<evidence type="ECO:0000256" key="1">
    <source>
        <dbReference type="ARBA" id="ARBA00004141"/>
    </source>
</evidence>
<dbReference type="InterPro" id="IPR027417">
    <property type="entry name" value="P-loop_NTPase"/>
</dbReference>
<feature type="transmembrane region" description="Helical" evidence="6">
    <location>
        <begin position="684"/>
        <end position="709"/>
    </location>
</feature>
<dbReference type="Gramene" id="Psat07G0058900-T1">
    <property type="protein sequence ID" value="KAI5383235.1"/>
    <property type="gene ID" value="KIW84_070589"/>
</dbReference>
<dbReference type="Pfam" id="PF04398">
    <property type="entry name" value="DUF538"/>
    <property type="match status" value="1"/>
</dbReference>
<dbReference type="InterPro" id="IPR003439">
    <property type="entry name" value="ABC_transporter-like_ATP-bd"/>
</dbReference>
<keyword evidence="3 6" id="KW-1133">Transmembrane helix</keyword>
<dbReference type="NCBIfam" id="TIGR00846">
    <property type="entry name" value="caca2"/>
    <property type="match status" value="1"/>
</dbReference>
<dbReference type="InterPro" id="IPR036758">
    <property type="entry name" value="At5g01610-like"/>
</dbReference>
<dbReference type="GO" id="GO:0015369">
    <property type="term" value="F:calcium:proton antiporter activity"/>
    <property type="evidence" value="ECO:0007669"/>
    <property type="project" value="InterPro"/>
</dbReference>
<accession>A0A9D4VGL4</accession>
<dbReference type="InterPro" id="IPR004837">
    <property type="entry name" value="NaCa_Exmemb"/>
</dbReference>
<keyword evidence="2 6" id="KW-0812">Transmembrane</keyword>
<dbReference type="FunFam" id="3.40.50.300:FF:003489">
    <property type="entry name" value="ABC transporter G family member 39"/>
    <property type="match status" value="1"/>
</dbReference>
<evidence type="ECO:0000256" key="3">
    <source>
        <dbReference type="ARBA" id="ARBA00022989"/>
    </source>
</evidence>
<keyword evidence="4 6" id="KW-0472">Membrane</keyword>
<evidence type="ECO:0000256" key="5">
    <source>
        <dbReference type="SAM" id="MobiDB-lite"/>
    </source>
</evidence>
<dbReference type="Pfam" id="PF01699">
    <property type="entry name" value="Na_Ca_ex"/>
    <property type="match status" value="2"/>
</dbReference>
<comment type="subcellular location">
    <subcellularLocation>
        <location evidence="1">Membrane</location>
        <topology evidence="1">Multi-pass membrane protein</topology>
    </subcellularLocation>
</comment>
<dbReference type="Gene3D" id="2.30.240.10">
    <property type="entry name" value="At5g01610-like"/>
    <property type="match status" value="1"/>
</dbReference>
<protein>
    <submittedName>
        <fullName evidence="9">Vacuolar cation/proton exchanger 3</fullName>
    </submittedName>
</protein>
<feature type="domain" description="ABC transporter" evidence="8">
    <location>
        <begin position="448"/>
        <end position="721"/>
    </location>
</feature>
<evidence type="ECO:0000256" key="7">
    <source>
        <dbReference type="SAM" id="SignalP"/>
    </source>
</evidence>
<sequence length="904" mass="99424">MCSIKLMLILLISLTLSSPSLSSSSTSSHALIQQNNLSAYDLLMEYGFPMGLLPKGAIGYTLNRETGQFSVFFEKSCSFTIESYTLSYKSTISGVISENKLYKLKGISVKIVILWLSIVEVSRSGDDIDFSVGITSASFGAENFLECPQCGCGFDCDNDLRLNGDFAESLLGFVWFKLKLQKLLSFYYTSVSVELEQWKEVIYTERVRVSAREVLLLLGWRNSGIEAFSSRRGELEDDEEALKWAALEKLPTYNRLRKGLLATSRGVANEIDILTDLGFQERQKLLDRLINVAEEGNEKFLLKLKERIDRVGIEVPTIEAVSTGGQQESVVTDYVLKLSCRLLKQYLLLLLINQVASGLFRAIAALGRNMIVANTFGSFALLTLLTLGGFIMSRTFDKAQATINEESEDSTTNGTHQEVELPRIASSEESSSRRQKRGMVLPFEPHSITFDEVVYSVDMPQEMKIQGVMEDRLVLLKGVSGAFRPGVLTALMGVSGAGKTTLMDVLAGRKTGGYIDGSIKISGYPKKQETFARISGYCEQNDIHSPHVTVHESLLYSAWLRLPAEVDYNTRKMFIEEVMELVELNPLRNSLVGLPGVNGLSTEQLKRLTIAVELVANPSIIFILSLLGLTPLAERVSFLTEQIAIFTGPTVGGLLNATCGNVTELIIAIFALTTNKIAVVKYSLLGSVLSNLLLVLGTSLLCGGIANIGEEQKYDRRQADVNSLMLLLALLCHLLPLLFTYSAASAELTVEPSLYLSRASSIVMLVAYFAYLIFQLWTHRQLFEAEDEGEGEGENNGAEEEAVIGFWSGFAWLAGMTVFIALLSEYVVDTIEDASDSWGLSVSFLSIILLPIVGNAAEHAGAIIFAFKNKLDISLGVALGSSTQIAMFVVNKHTLNFYIYKDCG</sequence>
<dbReference type="Gene3D" id="1.20.1420.30">
    <property type="entry name" value="NCX, central ion-binding region"/>
    <property type="match status" value="2"/>
</dbReference>
<organism evidence="9 10">
    <name type="scientific">Pisum sativum</name>
    <name type="common">Garden pea</name>
    <name type="synonym">Lathyrus oleraceus</name>
    <dbReference type="NCBI Taxonomy" id="3888"/>
    <lineage>
        <taxon>Eukaryota</taxon>
        <taxon>Viridiplantae</taxon>
        <taxon>Streptophyta</taxon>
        <taxon>Embryophyta</taxon>
        <taxon>Tracheophyta</taxon>
        <taxon>Spermatophyta</taxon>
        <taxon>Magnoliopsida</taxon>
        <taxon>eudicotyledons</taxon>
        <taxon>Gunneridae</taxon>
        <taxon>Pentapetalae</taxon>
        <taxon>rosids</taxon>
        <taxon>fabids</taxon>
        <taxon>Fabales</taxon>
        <taxon>Fabaceae</taxon>
        <taxon>Papilionoideae</taxon>
        <taxon>50 kb inversion clade</taxon>
        <taxon>NPAAA clade</taxon>
        <taxon>Hologalegina</taxon>
        <taxon>IRL clade</taxon>
        <taxon>Fabeae</taxon>
        <taxon>Lathyrus</taxon>
    </lineage>
</organism>
<gene>
    <name evidence="9" type="ORF">KIW84_070589</name>
</gene>
<keyword evidence="7" id="KW-0732">Signal</keyword>
<feature type="chain" id="PRO_5039566122" evidence="7">
    <location>
        <begin position="23"/>
        <end position="904"/>
    </location>
</feature>
<dbReference type="PANTHER" id="PTHR48040">
    <property type="entry name" value="PLEIOTROPIC DRUG RESISTANCE PROTEIN 1-LIKE ISOFORM X1"/>
    <property type="match status" value="1"/>
</dbReference>
<feature type="transmembrane region" description="Helical" evidence="6">
    <location>
        <begin position="721"/>
        <end position="743"/>
    </location>
</feature>
<feature type="transmembrane region" description="Helical" evidence="6">
    <location>
        <begin position="614"/>
        <end position="633"/>
    </location>
</feature>
<dbReference type="InterPro" id="IPR007493">
    <property type="entry name" value="DUF538"/>
</dbReference>
<feature type="region of interest" description="Disordered" evidence="5">
    <location>
        <begin position="402"/>
        <end position="438"/>
    </location>
</feature>
<dbReference type="SUPFAM" id="SSF141562">
    <property type="entry name" value="At5g01610-like"/>
    <property type="match status" value="1"/>
</dbReference>
<comment type="caution">
    <text evidence="9">The sequence shown here is derived from an EMBL/GenBank/DDBJ whole genome shotgun (WGS) entry which is preliminary data.</text>
</comment>
<evidence type="ECO:0000313" key="10">
    <source>
        <dbReference type="Proteomes" id="UP001058974"/>
    </source>
</evidence>
<dbReference type="FunFam" id="1.20.1420.30:FF:000020">
    <property type="entry name" value="Vacuolar cation/proton exchanger"/>
    <property type="match status" value="1"/>
</dbReference>
<dbReference type="GO" id="GO:0005524">
    <property type="term" value="F:ATP binding"/>
    <property type="evidence" value="ECO:0007669"/>
    <property type="project" value="InterPro"/>
</dbReference>
<proteinExistence type="predicted"/>
<dbReference type="PANTHER" id="PTHR48040:SF20">
    <property type="entry name" value="PLEIOTROPIC DRUG RESISTANCE PROTEIN 1"/>
    <property type="match status" value="1"/>
</dbReference>
<evidence type="ECO:0000256" key="6">
    <source>
        <dbReference type="SAM" id="Phobius"/>
    </source>
</evidence>
<name>A0A9D4VGL4_PEA</name>
<evidence type="ECO:0000259" key="8">
    <source>
        <dbReference type="PROSITE" id="PS50893"/>
    </source>
</evidence>
<dbReference type="GO" id="GO:0016887">
    <property type="term" value="F:ATP hydrolysis activity"/>
    <property type="evidence" value="ECO:0007669"/>
    <property type="project" value="InterPro"/>
</dbReference>
<dbReference type="EMBL" id="JAMSHJ010000007">
    <property type="protein sequence ID" value="KAI5383235.1"/>
    <property type="molecule type" value="Genomic_DNA"/>
</dbReference>
<dbReference type="InterPro" id="IPR004798">
    <property type="entry name" value="CAX-like"/>
</dbReference>